<dbReference type="InterPro" id="IPR036396">
    <property type="entry name" value="Cyt_P450_sf"/>
</dbReference>
<proteinExistence type="evidence at transcript level"/>
<comment type="similarity">
    <text evidence="2 12">Belongs to the cytochrome P450 family.</text>
</comment>
<dbReference type="PANTHER" id="PTHR24282">
    <property type="entry name" value="CYTOCHROME P450 FAMILY MEMBER"/>
    <property type="match status" value="1"/>
</dbReference>
<dbReference type="Pfam" id="PF00067">
    <property type="entry name" value="p450"/>
    <property type="match status" value="1"/>
</dbReference>
<evidence type="ECO:0000256" key="5">
    <source>
        <dbReference type="ARBA" id="ARBA00022723"/>
    </source>
</evidence>
<evidence type="ECO:0000256" key="12">
    <source>
        <dbReference type="RuleBase" id="RU000461"/>
    </source>
</evidence>
<accession>B3RFJ8</accession>
<evidence type="ECO:0000256" key="11">
    <source>
        <dbReference type="PIRSR" id="PIRSR602401-1"/>
    </source>
</evidence>
<keyword evidence="7 12" id="KW-0560">Oxidoreductase</keyword>
<dbReference type="CDD" id="cd11052">
    <property type="entry name" value="CYP72_clan"/>
    <property type="match status" value="1"/>
</dbReference>
<comment type="subcellular location">
    <subcellularLocation>
        <location evidence="1">Membrane</location>
    </subcellularLocation>
</comment>
<dbReference type="InterPro" id="IPR017972">
    <property type="entry name" value="Cyt_P450_CS"/>
</dbReference>
<evidence type="ECO:0000256" key="9">
    <source>
        <dbReference type="ARBA" id="ARBA00023033"/>
    </source>
</evidence>
<evidence type="ECO:0000256" key="4">
    <source>
        <dbReference type="ARBA" id="ARBA00022692"/>
    </source>
</evidence>
<organism evidence="13">
    <name type="scientific">Petunia hybrida</name>
    <name type="common">Petunia</name>
    <dbReference type="NCBI Taxonomy" id="4102"/>
    <lineage>
        <taxon>Eukaryota</taxon>
        <taxon>Viridiplantae</taxon>
        <taxon>Streptophyta</taxon>
        <taxon>Embryophyta</taxon>
        <taxon>Tracheophyta</taxon>
        <taxon>Spermatophyta</taxon>
        <taxon>Magnoliopsida</taxon>
        <taxon>eudicotyledons</taxon>
        <taxon>Gunneridae</taxon>
        <taxon>Pentapetalae</taxon>
        <taxon>asterids</taxon>
        <taxon>lamiids</taxon>
        <taxon>Solanales</taxon>
        <taxon>Solanaceae</taxon>
        <taxon>Petunioideae</taxon>
        <taxon>Petunia</taxon>
    </lineage>
</organism>
<dbReference type="PROSITE" id="PS00086">
    <property type="entry name" value="CYTOCHROME_P450"/>
    <property type="match status" value="1"/>
</dbReference>
<evidence type="ECO:0000256" key="7">
    <source>
        <dbReference type="ARBA" id="ARBA00023002"/>
    </source>
</evidence>
<evidence type="ECO:0000313" key="13">
    <source>
        <dbReference type="EMBL" id="AAZ39644.1"/>
    </source>
</evidence>
<dbReference type="InterPro" id="IPR001128">
    <property type="entry name" value="Cyt_P450"/>
</dbReference>
<sequence>MMTAICFVFLVGLALVLARFLYKSWWYPVSLQLLMKSQGIKGPPYKAPNWNYAKGVLDMEVKSTSAPMEISHDIIPRLFPQVYSWINLYGKNFLHWIDTQPQLVVTDINLIKEILSDKEGSFDKVQLEGVLKKFLGGGIVFEEGKKWSKLRKVANHAFHGQNLKEKVPAMVASVEELLKTWKSYEGKEIEVFKEFKLLSLEIISKSVFGSDYLTGKTMYHMLDEIVLICYKIIADKFSKSSHELKVADHILQAFVDSLVGIMKQREDKVKAGQSNNFGSDFLGSLMESHHNTDQNKRISVVEIIEECKTFYFAGHETVRSVLSWSILLLAVHTDWQDTARKEVLEMLGQGNPNIESISRLKTVGMILNETLRLYPPLVFLHRKVKRNIKLGELRLPAGMEVYIASLAVHHNSEIWGEDTHLFKPERFAEGVAKATRDQLMAFLSFGFGLRKCVGFNFAQMEVKIALCMILQRYRFTVSPNYRHFPTLVMGLWPKHGIQIMLHPL</sequence>
<keyword evidence="8 11" id="KW-0408">Iron</keyword>
<comment type="cofactor">
    <cofactor evidence="11">
        <name>heme</name>
        <dbReference type="ChEBI" id="CHEBI:30413"/>
    </cofactor>
</comment>
<dbReference type="PANTHER" id="PTHR24282:SF270">
    <property type="entry name" value="CYTOCHROME P450 CYP749A22-LIKE"/>
    <property type="match status" value="1"/>
</dbReference>
<evidence type="ECO:0000256" key="3">
    <source>
        <dbReference type="ARBA" id="ARBA00022617"/>
    </source>
</evidence>
<dbReference type="Gene3D" id="1.10.630.10">
    <property type="entry name" value="Cytochrome P450"/>
    <property type="match status" value="1"/>
</dbReference>
<reference evidence="13" key="1">
    <citation type="journal article" date="2010" name="J. Biol. Chem.">
        <title>The cytochrome P450 CYP86A22 is a fatty acyl-CoA omega-hydroxylase essential for Estolide synthesis in the stigma of Petunia hybrida.</title>
        <authorList>
            <person name="Han J."/>
            <person name="Clement J.M."/>
            <person name="Li J."/>
            <person name="King A."/>
            <person name="Ng S."/>
            <person name="Jaworski J.G."/>
        </authorList>
    </citation>
    <scope>NUCLEOTIDE SEQUENCE</scope>
    <source>
        <tissue evidence="13">Developing stigma</tissue>
    </source>
</reference>
<gene>
    <name evidence="13" type="primary">CYP749B1</name>
</gene>
<dbReference type="EMBL" id="DQ099540">
    <property type="protein sequence ID" value="AAZ39644.1"/>
    <property type="molecule type" value="mRNA"/>
</dbReference>
<keyword evidence="5 11" id="KW-0479">Metal-binding</keyword>
<evidence type="ECO:0000256" key="1">
    <source>
        <dbReference type="ARBA" id="ARBA00004370"/>
    </source>
</evidence>
<dbReference type="PRINTS" id="PR00385">
    <property type="entry name" value="P450"/>
</dbReference>
<dbReference type="GO" id="GO:0020037">
    <property type="term" value="F:heme binding"/>
    <property type="evidence" value="ECO:0007669"/>
    <property type="project" value="InterPro"/>
</dbReference>
<evidence type="ECO:0000256" key="8">
    <source>
        <dbReference type="ARBA" id="ARBA00023004"/>
    </source>
</evidence>
<evidence type="ECO:0000256" key="2">
    <source>
        <dbReference type="ARBA" id="ARBA00010617"/>
    </source>
</evidence>
<dbReference type="InterPro" id="IPR050665">
    <property type="entry name" value="Cytochrome_P450_Monooxygen"/>
</dbReference>
<dbReference type="GO" id="GO:0016020">
    <property type="term" value="C:membrane"/>
    <property type="evidence" value="ECO:0007669"/>
    <property type="project" value="UniProtKB-SubCell"/>
</dbReference>
<name>B3RFJ8_PETHY</name>
<dbReference type="AlphaFoldDB" id="B3RFJ8"/>
<evidence type="ECO:0000256" key="10">
    <source>
        <dbReference type="ARBA" id="ARBA00023136"/>
    </source>
</evidence>
<evidence type="ECO:0000256" key="6">
    <source>
        <dbReference type="ARBA" id="ARBA00022989"/>
    </source>
</evidence>
<keyword evidence="4" id="KW-0812">Transmembrane</keyword>
<dbReference type="SUPFAM" id="SSF48264">
    <property type="entry name" value="Cytochrome P450"/>
    <property type="match status" value="1"/>
</dbReference>
<keyword evidence="3 11" id="KW-0349">Heme</keyword>
<dbReference type="GO" id="GO:0005506">
    <property type="term" value="F:iron ion binding"/>
    <property type="evidence" value="ECO:0007669"/>
    <property type="project" value="InterPro"/>
</dbReference>
<dbReference type="PRINTS" id="PR00463">
    <property type="entry name" value="EP450I"/>
</dbReference>
<protein>
    <submittedName>
        <fullName evidence="13">Cytochrome P450 monooxygenase</fullName>
    </submittedName>
</protein>
<feature type="binding site" description="axial binding residue" evidence="11">
    <location>
        <position position="452"/>
    </location>
    <ligand>
        <name>heme</name>
        <dbReference type="ChEBI" id="CHEBI:30413"/>
    </ligand>
    <ligandPart>
        <name>Fe</name>
        <dbReference type="ChEBI" id="CHEBI:18248"/>
    </ligandPart>
</feature>
<dbReference type="GO" id="GO:0004497">
    <property type="term" value="F:monooxygenase activity"/>
    <property type="evidence" value="ECO:0007669"/>
    <property type="project" value="UniProtKB-KW"/>
</dbReference>
<dbReference type="GO" id="GO:0016705">
    <property type="term" value="F:oxidoreductase activity, acting on paired donors, with incorporation or reduction of molecular oxygen"/>
    <property type="evidence" value="ECO:0007669"/>
    <property type="project" value="InterPro"/>
</dbReference>
<keyword evidence="6" id="KW-1133">Transmembrane helix</keyword>
<dbReference type="InterPro" id="IPR002401">
    <property type="entry name" value="Cyt_P450_E_grp-I"/>
</dbReference>
<keyword evidence="10" id="KW-0472">Membrane</keyword>
<keyword evidence="9 12" id="KW-0503">Monooxygenase</keyword>